<organism evidence="1 2">
    <name type="scientific">Legionella pneumophila</name>
    <dbReference type="NCBI Taxonomy" id="446"/>
    <lineage>
        <taxon>Bacteria</taxon>
        <taxon>Pseudomonadati</taxon>
        <taxon>Pseudomonadota</taxon>
        <taxon>Gammaproteobacteria</taxon>
        <taxon>Legionellales</taxon>
        <taxon>Legionellaceae</taxon>
        <taxon>Legionella</taxon>
    </lineage>
</organism>
<accession>A0AAP3HGG4</accession>
<name>A0AAP3HGG4_LEGPN</name>
<sequence>MFSGNPQKGYLLMSDSAGKLKTPKFKKLRGKLWEYLKELSALPIKHGLELVIKQIKRSDTVVSRNQGQNYGKLFDDAKRRKNYQHTSDLMLFRGIFISK</sequence>
<dbReference type="Proteomes" id="UP001071279">
    <property type="component" value="Unassembled WGS sequence"/>
</dbReference>
<dbReference type="RefSeq" id="WP_013101791.1">
    <property type="nucleotide sequence ID" value="NZ_CP114576.1"/>
</dbReference>
<protein>
    <submittedName>
        <fullName evidence="1">Uncharacterized protein</fullName>
    </submittedName>
</protein>
<reference evidence="1" key="1">
    <citation type="submission" date="2022-12" db="EMBL/GenBank/DDBJ databases">
        <title>Comparative genomics of Legionella pneumophila isolates from the West Bank and Germany support molecular epidemiology of Legionnaires disease.</title>
        <authorList>
            <person name="Zayed A.R."/>
            <person name="Bitar D.M."/>
            <person name="Steinert M."/>
            <person name="Lueck C."/>
            <person name="Brettar I."/>
            <person name="Hoefle M.G."/>
            <person name="Bunk B."/>
        </authorList>
    </citation>
    <scope>NUCLEOTIDE SEQUENCE</scope>
    <source>
        <strain evidence="1">H23</strain>
    </source>
</reference>
<gene>
    <name evidence="1" type="ORF">O6C86_16890</name>
</gene>
<dbReference type="EMBL" id="JAPXIC010000098">
    <property type="protein sequence ID" value="MCZ4720879.1"/>
    <property type="molecule type" value="Genomic_DNA"/>
</dbReference>
<proteinExistence type="predicted"/>
<dbReference type="AlphaFoldDB" id="A0AAP3HGG4"/>
<comment type="caution">
    <text evidence="1">The sequence shown here is derived from an EMBL/GenBank/DDBJ whole genome shotgun (WGS) entry which is preliminary data.</text>
</comment>
<evidence type="ECO:0000313" key="1">
    <source>
        <dbReference type="EMBL" id="MCZ4720879.1"/>
    </source>
</evidence>
<evidence type="ECO:0000313" key="2">
    <source>
        <dbReference type="Proteomes" id="UP001071279"/>
    </source>
</evidence>